<organism evidence="7 8">
    <name type="scientific">Frisingicoccus caecimuris</name>
    <dbReference type="NCBI Taxonomy" id="1796636"/>
    <lineage>
        <taxon>Bacteria</taxon>
        <taxon>Bacillati</taxon>
        <taxon>Bacillota</taxon>
        <taxon>Clostridia</taxon>
        <taxon>Lachnospirales</taxon>
        <taxon>Lachnospiraceae</taxon>
        <taxon>Frisingicoccus</taxon>
    </lineage>
</organism>
<accession>A0A4V2SDZ7</accession>
<keyword evidence="2" id="KW-1017">Isopeptide bond</keyword>
<keyword evidence="8" id="KW-1185">Reference proteome</keyword>
<feature type="chain" id="PRO_5020924541" evidence="5">
    <location>
        <begin position="26"/>
        <end position="784"/>
    </location>
</feature>
<dbReference type="Gene3D" id="2.60.40.10">
    <property type="entry name" value="Immunoglobulins"/>
    <property type="match status" value="1"/>
</dbReference>
<dbReference type="InterPro" id="IPR050158">
    <property type="entry name" value="Ubiquitin_ubiquitin-like"/>
</dbReference>
<feature type="domain" description="Ubiquitin-like" evidence="6">
    <location>
        <begin position="126"/>
        <end position="201"/>
    </location>
</feature>
<keyword evidence="4" id="KW-0472">Membrane</keyword>
<protein>
    <submittedName>
        <fullName evidence="7">Ubiquitin domain-containing protein</fullName>
    </submittedName>
</protein>
<dbReference type="InterPro" id="IPR019954">
    <property type="entry name" value="Ubiquitin_CS"/>
</dbReference>
<keyword evidence="4" id="KW-1133">Transmembrane helix</keyword>
<comment type="caution">
    <text evidence="7">The sequence shown here is derived from an EMBL/GenBank/DDBJ whole genome shotgun (WGS) entry which is preliminary data.</text>
</comment>
<dbReference type="Proteomes" id="UP000295711">
    <property type="component" value="Unassembled WGS sequence"/>
</dbReference>
<dbReference type="CDD" id="cd01803">
    <property type="entry name" value="Ubl_ubiquitin"/>
    <property type="match status" value="1"/>
</dbReference>
<evidence type="ECO:0000256" key="1">
    <source>
        <dbReference type="ARBA" id="ARBA00008430"/>
    </source>
</evidence>
<evidence type="ECO:0000313" key="7">
    <source>
        <dbReference type="EMBL" id="TCO85956.1"/>
    </source>
</evidence>
<sequence length="784" mass="83134">MKKRFLSLLLAVCLMIGLMPTTAFAVDGETEPVEMCEIHNEPQSTCTQCAAILTAKVEEVNALIDGLPDPETLSVENADAMDETMQGISNAIGTIPTEEHYRLNLDRYNAVREALAGPQGEPVLAMQIFVKTLTGKHITLEVEPTDRIEDIKAKIQDKEGIPPDQQRLIFAGKQLEDGNTLQDYSIQKGSTLHLALSQRFPYVDAGGVAQTPVEATVLSGMIDENIGISGQETWYIVTESATIGQYRKFIGTVNLILADGATLTSLMTGTASAKDTLIIWGQENGTGTFNATGEQWEAGLQMQGGSLIINGGSVNATSTNTASDNGAIGENFKSITINGGTVTAIAAKGPAIGSNSDSPIIITGGNITLNSPVCGIQTGNGGTVTVTGGTIVNQNGGDVTVNSGVVSINETCFTDGVKIEATHTHYWESTYTYNNTHHWHECSTDGCPVTENSGKSGYAEHTYDQEVAFEAYLASAADCSSPATYYKSCVCGKAGAATFISGSAAGHSWGIPQYTWSADNTTCTAERVCSNDANHKETEIVDSSSQVTQNKTCTLPELTTYTAIFTNTAFTTQTKADVRTAEAAHTASDWIIDRPATATEKGSKHKECTVCGYILDTVEIPAPGNASYNIIQGTGQQITKGNDVTFTSNADFDKFLRVEVDGNEIDSANYTAVSGSTKVTMKADYINTLTVGKHTLTIVSADGEASTEFEIKAASVTSPDPDNGDDNTTTTPDGKDDGEKNPETGTDVPQTGDSSNFVLWITLMLASAMAFIGIALFSKKRQAK</sequence>
<dbReference type="FunFam" id="3.10.20.90:FF:000009">
    <property type="entry name" value="Ubiquitin-60S ribosomal protein"/>
    <property type="match status" value="1"/>
</dbReference>
<dbReference type="SMART" id="SM00213">
    <property type="entry name" value="UBQ"/>
    <property type="match status" value="1"/>
</dbReference>
<evidence type="ECO:0000256" key="2">
    <source>
        <dbReference type="ARBA" id="ARBA00022499"/>
    </source>
</evidence>
<evidence type="ECO:0000259" key="6">
    <source>
        <dbReference type="PROSITE" id="PS50053"/>
    </source>
</evidence>
<comment type="similarity">
    <text evidence="1">Belongs to the ubiquitin family.</text>
</comment>
<evidence type="ECO:0000256" key="5">
    <source>
        <dbReference type="SAM" id="SignalP"/>
    </source>
</evidence>
<dbReference type="PROSITE" id="PS50053">
    <property type="entry name" value="UBIQUITIN_2"/>
    <property type="match status" value="1"/>
</dbReference>
<dbReference type="PRINTS" id="PR00348">
    <property type="entry name" value="UBIQUITIN"/>
</dbReference>
<dbReference type="InterPro" id="IPR000626">
    <property type="entry name" value="Ubiquitin-like_dom"/>
</dbReference>
<feature type="transmembrane region" description="Helical" evidence="4">
    <location>
        <begin position="757"/>
        <end position="777"/>
    </location>
</feature>
<dbReference type="EMBL" id="SLXA01000002">
    <property type="protein sequence ID" value="TCO85956.1"/>
    <property type="molecule type" value="Genomic_DNA"/>
</dbReference>
<evidence type="ECO:0000256" key="4">
    <source>
        <dbReference type="SAM" id="Phobius"/>
    </source>
</evidence>
<evidence type="ECO:0000313" key="8">
    <source>
        <dbReference type="Proteomes" id="UP000295711"/>
    </source>
</evidence>
<gene>
    <name evidence="7" type="ORF">EV212_102274</name>
</gene>
<dbReference type="InterPro" id="IPR019956">
    <property type="entry name" value="Ubiquitin_dom"/>
</dbReference>
<feature type="compositionally biased region" description="Basic and acidic residues" evidence="3">
    <location>
        <begin position="733"/>
        <end position="742"/>
    </location>
</feature>
<keyword evidence="4" id="KW-0812">Transmembrane</keyword>
<dbReference type="Pfam" id="PF00240">
    <property type="entry name" value="ubiquitin"/>
    <property type="match status" value="1"/>
</dbReference>
<reference evidence="7 8" key="1">
    <citation type="submission" date="2019-03" db="EMBL/GenBank/DDBJ databases">
        <title>Genomic Encyclopedia of Type Strains, Phase IV (KMG-IV): sequencing the most valuable type-strain genomes for metagenomic binning, comparative biology and taxonomic classification.</title>
        <authorList>
            <person name="Goeker M."/>
        </authorList>
    </citation>
    <scope>NUCLEOTIDE SEQUENCE [LARGE SCALE GENOMIC DNA]</scope>
    <source>
        <strain evidence="7 8">DSM 28559</strain>
    </source>
</reference>
<dbReference type="PROSITE" id="PS00299">
    <property type="entry name" value="UBIQUITIN_1"/>
    <property type="match status" value="1"/>
</dbReference>
<name>A0A4V2SDZ7_9FIRM</name>
<dbReference type="SUPFAM" id="SSF54236">
    <property type="entry name" value="Ubiquitin-like"/>
    <property type="match status" value="1"/>
</dbReference>
<proteinExistence type="inferred from homology"/>
<dbReference type="InterPro" id="IPR013783">
    <property type="entry name" value="Ig-like_fold"/>
</dbReference>
<dbReference type="Gene3D" id="3.10.20.90">
    <property type="entry name" value="Phosphatidylinositol 3-kinase Catalytic Subunit, Chain A, domain 1"/>
    <property type="match status" value="1"/>
</dbReference>
<feature type="signal peptide" evidence="5">
    <location>
        <begin position="1"/>
        <end position="25"/>
    </location>
</feature>
<feature type="region of interest" description="Disordered" evidence="3">
    <location>
        <begin position="714"/>
        <end position="751"/>
    </location>
</feature>
<keyword evidence="5" id="KW-0732">Signal</keyword>
<dbReference type="PANTHER" id="PTHR10666">
    <property type="entry name" value="UBIQUITIN"/>
    <property type="match status" value="1"/>
</dbReference>
<evidence type="ECO:0000256" key="3">
    <source>
        <dbReference type="SAM" id="MobiDB-lite"/>
    </source>
</evidence>
<dbReference type="AlphaFoldDB" id="A0A4V2SDZ7"/>
<dbReference type="InterPro" id="IPR029071">
    <property type="entry name" value="Ubiquitin-like_domsf"/>
</dbReference>